<evidence type="ECO:0000256" key="11">
    <source>
        <dbReference type="ARBA" id="ARBA00032010"/>
    </source>
</evidence>
<dbReference type="HOGENOM" id="CLU_002034_1_0_1"/>
<reference evidence="14 15" key="1">
    <citation type="journal article" date="2014" name="BMC Genomics">
        <title>Comparative genome sequencing reveals chemotype-specific gene clusters in the toxigenic black mold Stachybotrys.</title>
        <authorList>
            <person name="Semeiks J."/>
            <person name="Borek D."/>
            <person name="Otwinowski Z."/>
            <person name="Grishin N.V."/>
        </authorList>
    </citation>
    <scope>NUCLEOTIDE SEQUENCE [LARGE SCALE GENOMIC DNA]</scope>
    <source>
        <strain evidence="15">CBS 109288 / IBT 7711</strain>
    </source>
</reference>
<dbReference type="GO" id="GO:0003712">
    <property type="term" value="F:transcription coregulator activity"/>
    <property type="evidence" value="ECO:0007669"/>
    <property type="project" value="InterPro"/>
</dbReference>
<sequence length="1528" mass="169211">MGVQPRPPQRTLSNPSLSVQRPSIPQQQQQRSLSTQYLPQSPVRKDSVVDLSADSPDAAQNRHGTTPRRGGSRLRLELSSEAFSNILPITTDSPQSMTPSRTAPLSDAMDPGNMSPALSRASQQDLDNPPMPMPKRRPPAAQAVQTPRKPASSTAPAKRDSRPKPYTIETPSAAPRFVSTHKRSNHNTGRDPFSRGLFSGYADFYPWNGNHHEDEWTTEAIQKGTWDRNTQTESASARLAIFPSLKQKSGLNLLSQIYTGILATRKLRGQITAPSTFKPPPRVTLTDTKREVWLRDLSNPTISLRRLSRTIPHGIRGRTLLDQCLNKNVPTERAVWLAKCVGANEIRAFKRKGVNGAFVMGGELKWVRDWTTFVEQFLDGVVWQFTEADWKNKVIYAIRLATHLYSDHLLDRDHYLEWIVAGLESSTQTRLPMWILIAQIYWADILRSRKHARRMVASLLSHLDAVHTDLDGDIFIQLSGRLAVLLTSLIQTTPESFVNPNTWFKYRHTLKANLYHDDAALAAFHAVDLRVSRLTVGNTESSPATPQQLVSLLDSILQKSMEGDLPEKCWATSDDKQEAAGTIIRWAASVHRPGLSKVYVAARVIRAWAVYGSDLTHVILGILEDVADNDHARKQLMYRLITELARSGHFSIPYYFQWLIARGGYTNASEIDPDDGPCAMRLLVELPVHCFWDRWKIERANLLRRAGGYSVESEQQDMQNAFRCIQHALGLPIPAGDPISQRKPISVRKLGQMLKSSSRALNSHVAAQLRDAVDHQLSGMADFAISLPMFTSVRAIMESTEDFAMFSDILRSCVKASNPEVLASCADTINLNLRIFLALGAAEELFDSLLQRLRMMGPGQTVPARPLLAALSSLAERMPSRVQMAQELLQELIQNDRSNAIDACSPVSDSMMSHMHNRENEVSEEIEKLLTSGNSIDPPTMNRMFRNIVPRLDVGWAKADDSRRVLALLLARLRIFDTQHFDKLMSDWLCHLRSLGTRPELMQLLPLLVSLGCISIDVLMRTANVSPPDSTDASFQNTGRPGSSTYLQELLALLLVELPKSVALTAEETYRFQIQQQSAMSEHSKDLLALIRNALLEYALLRQHQPDTSLILDDPNCQKCILEALRYLVIEDAGAVAEAIAVKSLPADAVRLVQTLVSELLVPGASAGASVSFDEVLKLANERTMPFCQLKLNIELSLAQSSAGAAGEHGPSAFDLFAEAMDRAIEARNIMWTTMLPGLNDDIAQSLRSQACNRFLKLMPSIKSSTFEQDATDSARIQMAQNLLGVIESIVLGQAPQKSAQVFTSALVEKLADLWDMVAAKNGEKPAVQAAALAHWLPMLIRFIALHSAQPEGVPGPTQSGPVASKPKSITIPNFESRARSVLVLCGLMLELETLPACSRGTLAQQVFDLALVLIDPLPEELRLTCAKSILQMPGAPPSLSASSDSRLYYLFSAAQPSSADNLMLAHREKPPTTSGAARALYATGHAPNEKLTPFVLRRWELLHEPTPNVGENDTSLNLRLFEAVKVH</sequence>
<comment type="subcellular location">
    <subcellularLocation>
        <location evidence="1">Nucleus</location>
    </subcellularLocation>
</comment>
<dbReference type="Proteomes" id="UP000028045">
    <property type="component" value="Unassembled WGS sequence"/>
</dbReference>
<comment type="function">
    <text evidence="10">Component of the SRB8-11 complex. The SRB8-11 complex is a regulatory module of the Mediator complex which is itself involved in regulation of basal and activated RNA polymerase II-dependent transcription. The SRB8-11 complex may be involved in the transcriptional repression of a subset of genes regulated by Mediator. It may inhibit the association of the Mediator complex with RNA polymerase II to form the holoenzyme complex.</text>
</comment>
<evidence type="ECO:0000256" key="7">
    <source>
        <dbReference type="ARBA" id="ARBA00023159"/>
    </source>
</evidence>
<feature type="region of interest" description="Disordered" evidence="12">
    <location>
        <begin position="1"/>
        <end position="74"/>
    </location>
</feature>
<evidence type="ECO:0000256" key="6">
    <source>
        <dbReference type="ARBA" id="ARBA00023015"/>
    </source>
</evidence>
<evidence type="ECO:0000256" key="2">
    <source>
        <dbReference type="ARBA" id="ARBA00010289"/>
    </source>
</evidence>
<evidence type="ECO:0000256" key="1">
    <source>
        <dbReference type="ARBA" id="ARBA00004123"/>
    </source>
</evidence>
<feature type="region of interest" description="Disordered" evidence="12">
    <location>
        <begin position="86"/>
        <end position="174"/>
    </location>
</feature>
<evidence type="ECO:0000256" key="9">
    <source>
        <dbReference type="ARBA" id="ARBA00023242"/>
    </source>
</evidence>
<feature type="compositionally biased region" description="Polar residues" evidence="12">
    <location>
        <begin position="10"/>
        <end position="19"/>
    </location>
</feature>
<evidence type="ECO:0000313" key="15">
    <source>
        <dbReference type="Proteomes" id="UP000028045"/>
    </source>
</evidence>
<protein>
    <recommendedName>
        <fullName evidence="4">Mediator of RNA polymerase II transcription subunit 12</fullName>
    </recommendedName>
    <alternativeName>
        <fullName evidence="11">Mediator complex subunit 12</fullName>
    </alternativeName>
</protein>
<proteinExistence type="inferred from homology"/>
<feature type="compositionally biased region" description="Polar residues" evidence="12">
    <location>
        <begin position="87"/>
        <end position="103"/>
    </location>
</feature>
<evidence type="ECO:0000256" key="8">
    <source>
        <dbReference type="ARBA" id="ARBA00023163"/>
    </source>
</evidence>
<dbReference type="InterPro" id="IPR019035">
    <property type="entry name" value="Mediator_Med12"/>
</dbReference>
<feature type="compositionally biased region" description="Low complexity" evidence="12">
    <location>
        <begin position="20"/>
        <end position="32"/>
    </location>
</feature>
<keyword evidence="6" id="KW-0805">Transcription regulation</keyword>
<keyword evidence="7" id="KW-0010">Activator</keyword>
<evidence type="ECO:0000313" key="14">
    <source>
        <dbReference type="EMBL" id="KEY68332.1"/>
    </source>
</evidence>
<comment type="similarity">
    <text evidence="2">Belongs to the Mediator complex subunit 12 family.</text>
</comment>
<comment type="subunit">
    <text evidence="3">Component of the SRB8-11 complex, which itself associates with the Mediator complex.</text>
</comment>
<dbReference type="EMBL" id="KL648583">
    <property type="protein sequence ID" value="KEY68332.1"/>
    <property type="molecule type" value="Genomic_DNA"/>
</dbReference>
<evidence type="ECO:0000256" key="3">
    <source>
        <dbReference type="ARBA" id="ARBA00011629"/>
    </source>
</evidence>
<evidence type="ECO:0000256" key="4">
    <source>
        <dbReference type="ARBA" id="ARBA00019622"/>
    </source>
</evidence>
<name>A0A084ASQ3_STACB</name>
<feature type="domain" description="Mediator complex subunit Med12" evidence="13">
    <location>
        <begin position="276"/>
        <end position="339"/>
    </location>
</feature>
<evidence type="ECO:0000256" key="12">
    <source>
        <dbReference type="SAM" id="MobiDB-lite"/>
    </source>
</evidence>
<dbReference type="OrthoDB" id="20828at2759"/>
<dbReference type="GO" id="GO:0016592">
    <property type="term" value="C:mediator complex"/>
    <property type="evidence" value="ECO:0007669"/>
    <property type="project" value="InterPro"/>
</dbReference>
<gene>
    <name evidence="14" type="ORF">S7711_07803</name>
</gene>
<evidence type="ECO:0000256" key="10">
    <source>
        <dbReference type="ARBA" id="ARBA00025661"/>
    </source>
</evidence>
<keyword evidence="9" id="KW-0539">Nucleus</keyword>
<dbReference type="Pfam" id="PF25326">
    <property type="entry name" value="ARM_SRB8"/>
    <property type="match status" value="1"/>
</dbReference>
<keyword evidence="15" id="KW-1185">Reference proteome</keyword>
<dbReference type="SMART" id="SM01281">
    <property type="entry name" value="Med12"/>
    <property type="match status" value="1"/>
</dbReference>
<keyword evidence="5" id="KW-0678">Repressor</keyword>
<dbReference type="PANTHER" id="PTHR46567:SF1">
    <property type="entry name" value="MEDIATOR OF RNA POLYMERASE II TRANSCRIPTION SUBUNIT 12"/>
    <property type="match status" value="1"/>
</dbReference>
<dbReference type="Pfam" id="PF09497">
    <property type="entry name" value="Med12"/>
    <property type="match status" value="1"/>
</dbReference>
<dbReference type="GO" id="GO:0006357">
    <property type="term" value="P:regulation of transcription by RNA polymerase II"/>
    <property type="evidence" value="ECO:0007669"/>
    <property type="project" value="InterPro"/>
</dbReference>
<evidence type="ECO:0000256" key="5">
    <source>
        <dbReference type="ARBA" id="ARBA00022491"/>
    </source>
</evidence>
<keyword evidence="8" id="KW-0804">Transcription</keyword>
<evidence type="ECO:0000259" key="13">
    <source>
        <dbReference type="SMART" id="SM01281"/>
    </source>
</evidence>
<dbReference type="InterPro" id="IPR057344">
    <property type="entry name" value="ARM_SRB8"/>
</dbReference>
<organism evidence="14 15">
    <name type="scientific">Stachybotrys chartarum (strain CBS 109288 / IBT 7711)</name>
    <name type="common">Toxic black mold</name>
    <name type="synonym">Stilbospora chartarum</name>
    <dbReference type="NCBI Taxonomy" id="1280523"/>
    <lineage>
        <taxon>Eukaryota</taxon>
        <taxon>Fungi</taxon>
        <taxon>Dikarya</taxon>
        <taxon>Ascomycota</taxon>
        <taxon>Pezizomycotina</taxon>
        <taxon>Sordariomycetes</taxon>
        <taxon>Hypocreomycetidae</taxon>
        <taxon>Hypocreales</taxon>
        <taxon>Stachybotryaceae</taxon>
        <taxon>Stachybotrys</taxon>
    </lineage>
</organism>
<dbReference type="PANTHER" id="PTHR46567">
    <property type="entry name" value="MEDIATOR OF RNA POLYMERASE II TRANSCRIPTION SUBUNIT 12"/>
    <property type="match status" value="1"/>
</dbReference>
<accession>A0A084ASQ3</accession>